<evidence type="ECO:0000313" key="2">
    <source>
        <dbReference type="EMBL" id="VEG58087.1"/>
    </source>
</evidence>
<evidence type="ECO:0000313" key="3">
    <source>
        <dbReference type="Proteomes" id="UP000279306"/>
    </source>
</evidence>
<feature type="chain" id="PRO_5018756017" evidence="1">
    <location>
        <begin position="18"/>
        <end position="88"/>
    </location>
</feature>
<reference evidence="2 3" key="1">
    <citation type="submission" date="2018-12" db="EMBL/GenBank/DDBJ databases">
        <authorList>
            <consortium name="Pathogen Informatics"/>
        </authorList>
    </citation>
    <scope>NUCLEOTIDE SEQUENCE [LARGE SCALE GENOMIC DNA]</scope>
    <source>
        <strain evidence="2 3">NCTC10437</strain>
    </source>
</reference>
<dbReference type="EMBL" id="LR134356">
    <property type="protein sequence ID" value="VEG58087.1"/>
    <property type="molecule type" value="Genomic_DNA"/>
</dbReference>
<protein>
    <submittedName>
        <fullName evidence="2">Uncharacterized protein</fullName>
    </submittedName>
</protein>
<name>A0A3S4TFL8_MYCAU</name>
<keyword evidence="1" id="KW-0732">Signal</keyword>
<feature type="signal peptide" evidence="1">
    <location>
        <begin position="1"/>
        <end position="17"/>
    </location>
</feature>
<dbReference type="AlphaFoldDB" id="A0A3S4TFL8"/>
<organism evidence="2 3">
    <name type="scientific">Mycolicibacterium aurum</name>
    <name type="common">Mycobacterium aurum</name>
    <dbReference type="NCBI Taxonomy" id="1791"/>
    <lineage>
        <taxon>Bacteria</taxon>
        <taxon>Bacillati</taxon>
        <taxon>Actinomycetota</taxon>
        <taxon>Actinomycetes</taxon>
        <taxon>Mycobacteriales</taxon>
        <taxon>Mycobacteriaceae</taxon>
        <taxon>Mycolicibacterium</taxon>
    </lineage>
</organism>
<evidence type="ECO:0000256" key="1">
    <source>
        <dbReference type="SAM" id="SignalP"/>
    </source>
</evidence>
<dbReference type="RefSeq" id="WP_048633001.1">
    <property type="nucleotide sequence ID" value="NZ_CVQQ01000009.1"/>
</dbReference>
<sequence length="88" mass="9957">MSTALAFLILLSPFALAAILSWAANRSGSLRLHLDQFRWAAPMTGRLFDDAEGRGRDSYREQHDLDAVRTRFEQHPTWPATTASGERR</sequence>
<dbReference type="Proteomes" id="UP000279306">
    <property type="component" value="Chromosome"/>
</dbReference>
<accession>A0A3S4TFL8</accession>
<proteinExistence type="predicted"/>
<keyword evidence="3" id="KW-1185">Reference proteome</keyword>
<gene>
    <name evidence="2" type="ORF">NCTC10437_05109</name>
</gene>
<dbReference type="KEGG" id="mauu:NCTC10437_05109"/>
<dbReference type="OrthoDB" id="4480650at2"/>